<sequence>MTANLRQIHPLSWTIIIGTIFGRMATSMSIPFLSIYLIGRLGATPLESGVVVAVSSLIGVFASFYGGYISDVIGRKKVLFISIFGWALVFVGFALADRIWLFFIINALNGLCRAMFEPTSRALLADITPQESKLLVFNLRYAAINLGVVAGPILGLQMGSSHSGGAFYIAGLVYFCYGAVLVFQFLGHKHIGGVSGESRDPLTLTEALRVTGKDRTFVYVLIGMIFCVLGYGHFSSTLAQYMELSPHFTDGAKWFGYMLSLNAVVVLTVQYPLVRFAGRFSPMVPLIAGNLCVACSLLMFGLFPYLWTMMLGVVVFTIGEVLMFTMTDVLVDRIASPELRGTYFGMFGFNNLGNVLAPLLGGFLLNGFGANHAIPIFAVIALTTAFGLPFLLLARKHLPEGKE</sequence>
<dbReference type="EMBL" id="VSDO01000001">
    <property type="protein sequence ID" value="TYA15209.1"/>
    <property type="molecule type" value="Genomic_DNA"/>
</dbReference>
<keyword evidence="5 8" id="KW-0812">Transmembrane</keyword>
<feature type="transmembrane region" description="Helical" evidence="8">
    <location>
        <begin position="50"/>
        <end position="70"/>
    </location>
</feature>
<feature type="transmembrane region" description="Helical" evidence="8">
    <location>
        <begin position="77"/>
        <end position="93"/>
    </location>
</feature>
<organism evidence="10 11">
    <name type="scientific">Paenibacillus faecis</name>
    <dbReference type="NCBI Taxonomy" id="862114"/>
    <lineage>
        <taxon>Bacteria</taxon>
        <taxon>Bacillati</taxon>
        <taxon>Bacillota</taxon>
        <taxon>Bacilli</taxon>
        <taxon>Bacillales</taxon>
        <taxon>Paenibacillaceae</taxon>
        <taxon>Paenibacillus</taxon>
    </lineage>
</organism>
<comment type="caution">
    <text evidence="10">The sequence shown here is derived from an EMBL/GenBank/DDBJ whole genome shotgun (WGS) entry which is preliminary data.</text>
</comment>
<dbReference type="InterPro" id="IPR011701">
    <property type="entry name" value="MFS"/>
</dbReference>
<feature type="transmembrane region" description="Helical" evidence="8">
    <location>
        <begin position="137"/>
        <end position="159"/>
    </location>
</feature>
<feature type="transmembrane region" description="Helical" evidence="8">
    <location>
        <begin position="313"/>
        <end position="331"/>
    </location>
</feature>
<dbReference type="Gene3D" id="1.20.1250.20">
    <property type="entry name" value="MFS general substrate transporter like domains"/>
    <property type="match status" value="1"/>
</dbReference>
<dbReference type="PRINTS" id="PR01035">
    <property type="entry name" value="TCRTETA"/>
</dbReference>
<dbReference type="PROSITE" id="PS50850">
    <property type="entry name" value="MFS"/>
    <property type="match status" value="1"/>
</dbReference>
<dbReference type="RefSeq" id="WP_148450799.1">
    <property type="nucleotide sequence ID" value="NZ_BORZ01000003.1"/>
</dbReference>
<dbReference type="PANTHER" id="PTHR43414:SF1">
    <property type="entry name" value="PEPTIDE PERMEASE"/>
    <property type="match status" value="1"/>
</dbReference>
<feature type="transmembrane region" description="Helical" evidence="8">
    <location>
        <begin position="254"/>
        <end position="274"/>
    </location>
</feature>
<dbReference type="AlphaFoldDB" id="A0A5D0CYT6"/>
<dbReference type="SUPFAM" id="SSF103473">
    <property type="entry name" value="MFS general substrate transporter"/>
    <property type="match status" value="1"/>
</dbReference>
<feature type="transmembrane region" description="Helical" evidence="8">
    <location>
        <begin position="99"/>
        <end position="116"/>
    </location>
</feature>
<dbReference type="InterPro" id="IPR005829">
    <property type="entry name" value="Sugar_transporter_CS"/>
</dbReference>
<dbReference type="PROSITE" id="PS00216">
    <property type="entry name" value="SUGAR_TRANSPORT_1"/>
    <property type="match status" value="1"/>
</dbReference>
<comment type="subcellular location">
    <subcellularLocation>
        <location evidence="1">Cell membrane</location>
        <topology evidence="1">Multi-pass membrane protein</topology>
    </subcellularLocation>
</comment>
<feature type="transmembrane region" description="Helical" evidence="8">
    <location>
        <begin position="343"/>
        <end position="368"/>
    </location>
</feature>
<evidence type="ECO:0000313" key="11">
    <source>
        <dbReference type="Proteomes" id="UP000325218"/>
    </source>
</evidence>
<evidence type="ECO:0000256" key="4">
    <source>
        <dbReference type="ARBA" id="ARBA00022475"/>
    </source>
</evidence>
<dbReference type="InterPro" id="IPR020846">
    <property type="entry name" value="MFS_dom"/>
</dbReference>
<keyword evidence="11" id="KW-1185">Reference proteome</keyword>
<dbReference type="InterPro" id="IPR001958">
    <property type="entry name" value="Tet-R_TetA/multi-R_MdtG-like"/>
</dbReference>
<dbReference type="CDD" id="cd17329">
    <property type="entry name" value="MFS_MdtH_MDR_like"/>
    <property type="match status" value="1"/>
</dbReference>
<dbReference type="PANTHER" id="PTHR43414">
    <property type="entry name" value="MULTIDRUG RESISTANCE PROTEIN MDTG"/>
    <property type="match status" value="1"/>
</dbReference>
<name>A0A5D0CYT6_9BACL</name>
<keyword evidence="6 8" id="KW-1133">Transmembrane helix</keyword>
<evidence type="ECO:0000256" key="1">
    <source>
        <dbReference type="ARBA" id="ARBA00004651"/>
    </source>
</evidence>
<gene>
    <name evidence="10" type="ORF">FRY98_06080</name>
</gene>
<dbReference type="GO" id="GO:0005886">
    <property type="term" value="C:plasma membrane"/>
    <property type="evidence" value="ECO:0007669"/>
    <property type="project" value="UniProtKB-SubCell"/>
</dbReference>
<dbReference type="Pfam" id="PF07690">
    <property type="entry name" value="MFS_1"/>
    <property type="match status" value="1"/>
</dbReference>
<dbReference type="GO" id="GO:0022857">
    <property type="term" value="F:transmembrane transporter activity"/>
    <property type="evidence" value="ECO:0007669"/>
    <property type="project" value="InterPro"/>
</dbReference>
<reference evidence="10 11" key="1">
    <citation type="submission" date="2019-08" db="EMBL/GenBank/DDBJ databases">
        <title>Genome sequencing of Paenibacillus faecis DSM 23593(T).</title>
        <authorList>
            <person name="Kook J.-K."/>
            <person name="Park S.-N."/>
            <person name="Lim Y.K."/>
        </authorList>
    </citation>
    <scope>NUCLEOTIDE SEQUENCE [LARGE SCALE GENOMIC DNA]</scope>
    <source>
        <strain evidence="10 11">DSM 23593</strain>
    </source>
</reference>
<comment type="similarity">
    <text evidence="2">Belongs to the major facilitator superfamily. TCR/Tet family.</text>
</comment>
<evidence type="ECO:0000256" key="5">
    <source>
        <dbReference type="ARBA" id="ARBA00022692"/>
    </source>
</evidence>
<feature type="transmembrane region" description="Helical" evidence="8">
    <location>
        <begin position="12"/>
        <end position="38"/>
    </location>
</feature>
<proteinExistence type="inferred from homology"/>
<evidence type="ECO:0000256" key="7">
    <source>
        <dbReference type="ARBA" id="ARBA00023136"/>
    </source>
</evidence>
<evidence type="ECO:0000256" key="6">
    <source>
        <dbReference type="ARBA" id="ARBA00022989"/>
    </source>
</evidence>
<dbReference type="InterPro" id="IPR036259">
    <property type="entry name" value="MFS_trans_sf"/>
</dbReference>
<feature type="transmembrane region" description="Helical" evidence="8">
    <location>
        <begin position="216"/>
        <end position="234"/>
    </location>
</feature>
<evidence type="ECO:0000256" key="8">
    <source>
        <dbReference type="SAM" id="Phobius"/>
    </source>
</evidence>
<protein>
    <submittedName>
        <fullName evidence="10">MFS transporter</fullName>
    </submittedName>
</protein>
<evidence type="ECO:0000256" key="2">
    <source>
        <dbReference type="ARBA" id="ARBA00007520"/>
    </source>
</evidence>
<evidence type="ECO:0000313" key="10">
    <source>
        <dbReference type="EMBL" id="TYA15209.1"/>
    </source>
</evidence>
<evidence type="ECO:0000256" key="3">
    <source>
        <dbReference type="ARBA" id="ARBA00022448"/>
    </source>
</evidence>
<feature type="transmembrane region" description="Helical" evidence="8">
    <location>
        <begin position="165"/>
        <end position="186"/>
    </location>
</feature>
<keyword evidence="4" id="KW-1003">Cell membrane</keyword>
<feature type="transmembrane region" description="Helical" evidence="8">
    <location>
        <begin position="286"/>
        <end position="307"/>
    </location>
</feature>
<dbReference type="Proteomes" id="UP000325218">
    <property type="component" value="Unassembled WGS sequence"/>
</dbReference>
<keyword evidence="7 8" id="KW-0472">Membrane</keyword>
<feature type="transmembrane region" description="Helical" evidence="8">
    <location>
        <begin position="374"/>
        <end position="394"/>
    </location>
</feature>
<evidence type="ECO:0000259" key="9">
    <source>
        <dbReference type="PROSITE" id="PS50850"/>
    </source>
</evidence>
<feature type="domain" description="Major facilitator superfamily (MFS) profile" evidence="9">
    <location>
        <begin position="11"/>
        <end position="399"/>
    </location>
</feature>
<keyword evidence="3" id="KW-0813">Transport</keyword>
<dbReference type="OrthoDB" id="8952229at2"/>
<accession>A0A5D0CYT6</accession>